<evidence type="ECO:0000313" key="2">
    <source>
        <dbReference type="EMBL" id="KAK4409481.1"/>
    </source>
</evidence>
<feature type="region of interest" description="Disordered" evidence="1">
    <location>
        <begin position="106"/>
        <end position="143"/>
    </location>
</feature>
<proteinExistence type="predicted"/>
<keyword evidence="3" id="KW-1185">Reference proteome</keyword>
<evidence type="ECO:0000313" key="3">
    <source>
        <dbReference type="Proteomes" id="UP001289374"/>
    </source>
</evidence>
<dbReference type="PANTHER" id="PTHR31973:SF199">
    <property type="entry name" value="SWIM-TYPE DOMAIN-CONTAINING PROTEIN"/>
    <property type="match status" value="1"/>
</dbReference>
<evidence type="ECO:0000256" key="1">
    <source>
        <dbReference type="SAM" id="MobiDB-lite"/>
    </source>
</evidence>
<dbReference type="EMBL" id="JACGWL010000001">
    <property type="protein sequence ID" value="KAK4409481.1"/>
    <property type="molecule type" value="Genomic_DNA"/>
</dbReference>
<reference evidence="2" key="2">
    <citation type="journal article" date="2024" name="Plant">
        <title>Genomic evolution and insights into agronomic trait innovations of Sesamum species.</title>
        <authorList>
            <person name="Miao H."/>
            <person name="Wang L."/>
            <person name="Qu L."/>
            <person name="Liu H."/>
            <person name="Sun Y."/>
            <person name="Le M."/>
            <person name="Wang Q."/>
            <person name="Wei S."/>
            <person name="Zheng Y."/>
            <person name="Lin W."/>
            <person name="Duan Y."/>
            <person name="Cao H."/>
            <person name="Xiong S."/>
            <person name="Wang X."/>
            <person name="Wei L."/>
            <person name="Li C."/>
            <person name="Ma Q."/>
            <person name="Ju M."/>
            <person name="Zhao R."/>
            <person name="Li G."/>
            <person name="Mu C."/>
            <person name="Tian Q."/>
            <person name="Mei H."/>
            <person name="Zhang T."/>
            <person name="Gao T."/>
            <person name="Zhang H."/>
        </authorList>
    </citation>
    <scope>NUCLEOTIDE SEQUENCE</scope>
    <source>
        <strain evidence="2">K16</strain>
    </source>
</reference>
<reference evidence="2" key="1">
    <citation type="submission" date="2020-06" db="EMBL/GenBank/DDBJ databases">
        <authorList>
            <person name="Li T."/>
            <person name="Hu X."/>
            <person name="Zhang T."/>
            <person name="Song X."/>
            <person name="Zhang H."/>
            <person name="Dai N."/>
            <person name="Sheng W."/>
            <person name="Hou X."/>
            <person name="Wei L."/>
        </authorList>
    </citation>
    <scope>NUCLEOTIDE SEQUENCE</scope>
    <source>
        <strain evidence="2">K16</strain>
        <tissue evidence="2">Leaf</tissue>
    </source>
</reference>
<gene>
    <name evidence="2" type="ORF">Sango_0021100</name>
</gene>
<name>A0AAE1XCM0_9LAMI</name>
<feature type="compositionally biased region" description="Basic residues" evidence="1">
    <location>
        <begin position="109"/>
        <end position="120"/>
    </location>
</feature>
<protein>
    <submittedName>
        <fullName evidence="2">Uncharacterized protein</fullName>
    </submittedName>
</protein>
<sequence>MLEWIMEYLMQRLQQNRDRAKKRWKKVLCPKIQTIIDRNIEKLEDCIPIKSDDKHYQISCFDGTQYSVDLENATCGCRKWDLSEHAILPINGRKKWKKSNFVPPVPPNHVKKVGRPRKTRRLEPDEPVQKKKKRKPAPIFKEGSNKIKRQQTTVKCGKCGVQGRNARTCQGLVIDVVTDATSQAN</sequence>
<organism evidence="2 3">
    <name type="scientific">Sesamum angolense</name>
    <dbReference type="NCBI Taxonomy" id="2727404"/>
    <lineage>
        <taxon>Eukaryota</taxon>
        <taxon>Viridiplantae</taxon>
        <taxon>Streptophyta</taxon>
        <taxon>Embryophyta</taxon>
        <taxon>Tracheophyta</taxon>
        <taxon>Spermatophyta</taxon>
        <taxon>Magnoliopsida</taxon>
        <taxon>eudicotyledons</taxon>
        <taxon>Gunneridae</taxon>
        <taxon>Pentapetalae</taxon>
        <taxon>asterids</taxon>
        <taxon>lamiids</taxon>
        <taxon>Lamiales</taxon>
        <taxon>Pedaliaceae</taxon>
        <taxon>Sesamum</taxon>
    </lineage>
</organism>
<dbReference type="PANTHER" id="PTHR31973">
    <property type="entry name" value="POLYPROTEIN, PUTATIVE-RELATED"/>
    <property type="match status" value="1"/>
</dbReference>
<comment type="caution">
    <text evidence="2">The sequence shown here is derived from an EMBL/GenBank/DDBJ whole genome shotgun (WGS) entry which is preliminary data.</text>
</comment>
<dbReference type="Proteomes" id="UP001289374">
    <property type="component" value="Unassembled WGS sequence"/>
</dbReference>
<accession>A0AAE1XCM0</accession>
<dbReference type="AlphaFoldDB" id="A0AAE1XCM0"/>